<feature type="region of interest" description="Disordered" evidence="3">
    <location>
        <begin position="616"/>
        <end position="636"/>
    </location>
</feature>
<accession>B5YM14</accession>
<feature type="compositionally biased region" description="Polar residues" evidence="3">
    <location>
        <begin position="1447"/>
        <end position="1457"/>
    </location>
</feature>
<dbReference type="Gene3D" id="3.30.360.10">
    <property type="entry name" value="Dihydrodipicolinate Reductase, domain 2"/>
    <property type="match status" value="1"/>
</dbReference>
<protein>
    <recommendedName>
        <fullName evidence="8">Gfo/Idh/MocA-like oxidoreductase N-terminal domain-containing protein</fullName>
    </recommendedName>
</protein>
<evidence type="ECO:0000256" key="3">
    <source>
        <dbReference type="SAM" id="MobiDB-lite"/>
    </source>
</evidence>
<feature type="compositionally biased region" description="Basic and acidic residues" evidence="3">
    <location>
        <begin position="1347"/>
        <end position="1357"/>
    </location>
</feature>
<dbReference type="InParanoid" id="B5YM14"/>
<dbReference type="GeneID" id="7443016"/>
<dbReference type="Proteomes" id="UP000001449">
    <property type="component" value="Chromosome 18"/>
</dbReference>
<feature type="region of interest" description="Disordered" evidence="3">
    <location>
        <begin position="1405"/>
        <end position="1497"/>
    </location>
</feature>
<proteinExistence type="inferred from homology"/>
<dbReference type="GO" id="GO:0000166">
    <property type="term" value="F:nucleotide binding"/>
    <property type="evidence" value="ECO:0007669"/>
    <property type="project" value="InterPro"/>
</dbReference>
<reference evidence="6 7" key="1">
    <citation type="journal article" date="2004" name="Science">
        <title>The genome of the diatom Thalassiosira pseudonana: ecology, evolution, and metabolism.</title>
        <authorList>
            <person name="Armbrust E.V."/>
            <person name="Berges J.A."/>
            <person name="Bowler C."/>
            <person name="Green B.R."/>
            <person name="Martinez D."/>
            <person name="Putnam N.H."/>
            <person name="Zhou S."/>
            <person name="Allen A.E."/>
            <person name="Apt K.E."/>
            <person name="Bechner M."/>
            <person name="Brzezinski M.A."/>
            <person name="Chaal B.K."/>
            <person name="Chiovitti A."/>
            <person name="Davis A.K."/>
            <person name="Demarest M.S."/>
            <person name="Detter J.C."/>
            <person name="Glavina T."/>
            <person name="Goodstein D."/>
            <person name="Hadi M.Z."/>
            <person name="Hellsten U."/>
            <person name="Hildebrand M."/>
            <person name="Jenkins B.D."/>
            <person name="Jurka J."/>
            <person name="Kapitonov V.V."/>
            <person name="Kroger N."/>
            <person name="Lau W.W."/>
            <person name="Lane T.W."/>
            <person name="Larimer F.W."/>
            <person name="Lippmeier J.C."/>
            <person name="Lucas S."/>
            <person name="Medina M."/>
            <person name="Montsant A."/>
            <person name="Obornik M."/>
            <person name="Parker M.S."/>
            <person name="Palenik B."/>
            <person name="Pazour G.J."/>
            <person name="Richardson P.M."/>
            <person name="Rynearson T.A."/>
            <person name="Saito M.A."/>
            <person name="Schwartz D.C."/>
            <person name="Thamatrakoln K."/>
            <person name="Valentin K."/>
            <person name="Vardi A."/>
            <person name="Wilkerson F.P."/>
            <person name="Rokhsar D.S."/>
        </authorList>
    </citation>
    <scope>NUCLEOTIDE SEQUENCE [LARGE SCALE GENOMIC DNA]</scope>
    <source>
        <strain evidence="6 7">CCMP1335</strain>
    </source>
</reference>
<name>B5YM14_THAPS</name>
<comment type="similarity">
    <text evidence="1">Belongs to the Gfo/Idh/MocA family.</text>
</comment>
<dbReference type="KEGG" id="tps:THAPS_25397"/>
<dbReference type="SUPFAM" id="SSF51735">
    <property type="entry name" value="NAD(P)-binding Rossmann-fold domains"/>
    <property type="match status" value="1"/>
</dbReference>
<feature type="compositionally biased region" description="Polar residues" evidence="3">
    <location>
        <begin position="617"/>
        <end position="628"/>
    </location>
</feature>
<dbReference type="InterPro" id="IPR051450">
    <property type="entry name" value="Gfo/Idh/MocA_Oxidoreductases"/>
</dbReference>
<dbReference type="Pfam" id="PF01408">
    <property type="entry name" value="GFO_IDH_MocA"/>
    <property type="match status" value="1"/>
</dbReference>
<dbReference type="EMBL" id="CP001159">
    <property type="protein sequence ID" value="ACI64331.1"/>
    <property type="molecule type" value="Genomic_DNA"/>
</dbReference>
<feature type="region of interest" description="Disordered" evidence="3">
    <location>
        <begin position="1316"/>
        <end position="1384"/>
    </location>
</feature>
<keyword evidence="2" id="KW-0175">Coiled coil</keyword>
<evidence type="ECO:0000313" key="7">
    <source>
        <dbReference type="Proteomes" id="UP000001449"/>
    </source>
</evidence>
<dbReference type="SUPFAM" id="SSF55347">
    <property type="entry name" value="Glyceraldehyde-3-phosphate dehydrogenase-like, C-terminal domain"/>
    <property type="match status" value="1"/>
</dbReference>
<dbReference type="PaxDb" id="35128-Thaps25397"/>
<dbReference type="Gene3D" id="3.40.50.720">
    <property type="entry name" value="NAD(P)-binding Rossmann-like Domain"/>
    <property type="match status" value="1"/>
</dbReference>
<reference evidence="6 7" key="2">
    <citation type="journal article" date="2008" name="Nature">
        <title>The Phaeodactylum genome reveals the evolutionary history of diatom genomes.</title>
        <authorList>
            <person name="Bowler C."/>
            <person name="Allen A.E."/>
            <person name="Badger J.H."/>
            <person name="Grimwood J."/>
            <person name="Jabbari K."/>
            <person name="Kuo A."/>
            <person name="Maheswari U."/>
            <person name="Martens C."/>
            <person name="Maumus F."/>
            <person name="Otillar R.P."/>
            <person name="Rayko E."/>
            <person name="Salamov A."/>
            <person name="Vandepoele K."/>
            <person name="Beszteri B."/>
            <person name="Gruber A."/>
            <person name="Heijde M."/>
            <person name="Katinka M."/>
            <person name="Mock T."/>
            <person name="Valentin K."/>
            <person name="Verret F."/>
            <person name="Berges J.A."/>
            <person name="Brownlee C."/>
            <person name="Cadoret J.P."/>
            <person name="Chiovitti A."/>
            <person name="Choi C.J."/>
            <person name="Coesel S."/>
            <person name="De Martino A."/>
            <person name="Detter J.C."/>
            <person name="Durkin C."/>
            <person name="Falciatore A."/>
            <person name="Fournet J."/>
            <person name="Haruta M."/>
            <person name="Huysman M.J."/>
            <person name="Jenkins B.D."/>
            <person name="Jiroutova K."/>
            <person name="Jorgensen R.E."/>
            <person name="Joubert Y."/>
            <person name="Kaplan A."/>
            <person name="Kroger N."/>
            <person name="Kroth P.G."/>
            <person name="La Roche J."/>
            <person name="Lindquist E."/>
            <person name="Lommer M."/>
            <person name="Martin-Jezequel V."/>
            <person name="Lopez P.J."/>
            <person name="Lucas S."/>
            <person name="Mangogna M."/>
            <person name="McGinnis K."/>
            <person name="Medlin L.K."/>
            <person name="Montsant A."/>
            <person name="Oudot-Le Secq M.P."/>
            <person name="Napoli C."/>
            <person name="Obornik M."/>
            <person name="Parker M.S."/>
            <person name="Petit J.L."/>
            <person name="Porcel B.M."/>
            <person name="Poulsen N."/>
            <person name="Robison M."/>
            <person name="Rychlewski L."/>
            <person name="Rynearson T.A."/>
            <person name="Schmutz J."/>
            <person name="Shapiro H."/>
            <person name="Siaut M."/>
            <person name="Stanley M."/>
            <person name="Sussman M.R."/>
            <person name="Taylor A.R."/>
            <person name="Vardi A."/>
            <person name="von Dassow P."/>
            <person name="Vyverman W."/>
            <person name="Willis A."/>
            <person name="Wyrwicz L.S."/>
            <person name="Rokhsar D.S."/>
            <person name="Weissenbach J."/>
            <person name="Armbrust E.V."/>
            <person name="Green B.R."/>
            <person name="Van de Peer Y."/>
            <person name="Grigoriev I.V."/>
        </authorList>
    </citation>
    <scope>NUCLEOTIDE SEQUENCE [LARGE SCALE GENOMIC DNA]</scope>
    <source>
        <strain evidence="6 7">CCMP1335</strain>
    </source>
</reference>
<evidence type="ECO:0000259" key="5">
    <source>
        <dbReference type="Pfam" id="PF22725"/>
    </source>
</evidence>
<feature type="domain" description="GFO/IDH/MocA-like oxidoreductase" evidence="5">
    <location>
        <begin position="222"/>
        <end position="360"/>
    </location>
</feature>
<dbReference type="InterPro" id="IPR000683">
    <property type="entry name" value="Gfo/Idh/MocA-like_OxRdtase_N"/>
</dbReference>
<feature type="domain" description="Gfo/Idh/MocA-like oxidoreductase N-terminal" evidence="4">
    <location>
        <begin position="32"/>
        <end position="172"/>
    </location>
</feature>
<keyword evidence="7" id="KW-1185">Reference proteome</keyword>
<evidence type="ECO:0000313" key="6">
    <source>
        <dbReference type="EMBL" id="ACI64331.1"/>
    </source>
</evidence>
<dbReference type="RefSeq" id="XP_002295614.1">
    <property type="nucleotide sequence ID" value="XM_002295578.1"/>
</dbReference>
<dbReference type="InterPro" id="IPR036291">
    <property type="entry name" value="NAD(P)-bd_dom_sf"/>
</dbReference>
<evidence type="ECO:0000256" key="1">
    <source>
        <dbReference type="ARBA" id="ARBA00010928"/>
    </source>
</evidence>
<dbReference type="eggNOG" id="ENOG502RYP6">
    <property type="taxonomic scope" value="Eukaryota"/>
</dbReference>
<feature type="compositionally biased region" description="Polar residues" evidence="3">
    <location>
        <begin position="1541"/>
        <end position="1551"/>
    </location>
</feature>
<dbReference type="PANTHER" id="PTHR43377">
    <property type="entry name" value="BILIVERDIN REDUCTASE A"/>
    <property type="match status" value="1"/>
</dbReference>
<feature type="region of interest" description="Disordered" evidence="3">
    <location>
        <begin position="1238"/>
        <end position="1278"/>
    </location>
</feature>
<gene>
    <name evidence="6" type="ORF">THAPS_25397</name>
</gene>
<dbReference type="HOGENOM" id="CLU_244749_0_0_1"/>
<feature type="compositionally biased region" description="Polar residues" evidence="3">
    <location>
        <begin position="1327"/>
        <end position="1342"/>
    </location>
</feature>
<organism evidence="6 7">
    <name type="scientific">Thalassiosira pseudonana</name>
    <name type="common">Marine diatom</name>
    <name type="synonym">Cyclotella nana</name>
    <dbReference type="NCBI Taxonomy" id="35128"/>
    <lineage>
        <taxon>Eukaryota</taxon>
        <taxon>Sar</taxon>
        <taxon>Stramenopiles</taxon>
        <taxon>Ochrophyta</taxon>
        <taxon>Bacillariophyta</taxon>
        <taxon>Coscinodiscophyceae</taxon>
        <taxon>Thalassiosirophycidae</taxon>
        <taxon>Thalassiosirales</taxon>
        <taxon>Thalassiosiraceae</taxon>
        <taxon>Thalassiosira</taxon>
    </lineage>
</organism>
<feature type="coiled-coil region" evidence="2">
    <location>
        <begin position="1156"/>
        <end position="1183"/>
    </location>
</feature>
<feature type="compositionally biased region" description="Basic and acidic residues" evidence="3">
    <location>
        <begin position="1248"/>
        <end position="1260"/>
    </location>
</feature>
<dbReference type="PANTHER" id="PTHR43377:SF1">
    <property type="entry name" value="BILIVERDIN REDUCTASE A"/>
    <property type="match status" value="1"/>
</dbReference>
<sequence>MNSLLHRTRPRANIARSLATKASATSSSGKANIVLVGAGWWSQGWHLPHLSRNDKVHITAIVDSTSHPKSNLNPRLEPLQTLASRYNCPIYHSLDDLLKDPIGKSVDGAIVCTPHSTHYEIGRALIEEGRKRYEASNCGTDDGYRPMNVLMEKPMTTSVRQAKELHDLLMDRSLTKVSDGLATVDGEKPEQTASNNTNSSAIGGGVGCFLINHSANYRPQARAARALIESGKLGTIRHVSAFFASPLSWIFDDPSNIGWNEPDDSGEMLGNGFAWGQSSHLLAWIYHVAGSTNLVPSRVYCSMTTSEATGADVSHAATVTCTNGATFSLSGTSLLPGNAHSDPPVGKRIKIKIFGTKGALFYSGNDRDVSSGKLEWLRGDCHDNMGAVEIQCPDLGFEFEDLDQDGIGPESLQSFIDACLGRDDYYNGADVLVGLRSVQTIDGMYRSHASGNAETRDVGGAREEVSETSGTLSFNPGVGLMITVPRIQDNSRLSSADTPSLQSFSLKGTLDVTTLFPPMFFSLQSFSSQLELRMKLESHIVEGSWNSISDTLLRFNNMKVKRDVVVDWEMQLASIIEKSNKNLLKLTSEYDAIKSKRQQQNTSYSQPLLYHPHRPSAVQQHVEQSAHNPPQPGPHQKAAIAAFHATGVKRPISRSSEDDLLRRAERIVNDKLTTTSRAIDALRDQVDILANEVRQLNKEAATKAKGIASQERRIDVLCHDFDSRREVINSIEEHMIDVADWRKSVGSEISGLKQSLVQQGRDLSTRATLSELKAGLESSELSLTTAVAPLSSIPRQVNAMTGFIERDIEEKIRPIEANLIETIRDVVKIEYESLEGRCTSMRRKIPKGANPHPLYQSESLDMITHIVTNAVSKVEDKLNDEVMQRLTNEIEVMKATVEPKRQKNDVSRHHLEQLLKNIVATNTQLKEELQGGLSLVRDELKQATSRYAQFVSKKEAATLLESCRNSLAEKISLLEQQLTSACSCKENDEVISSIADSILSHNSLLQSMKFEHDRMANAMQLFATKEEVVNISKQESDNYIQQLLDDRVCSEVRSDINAMKTQLESDQSTEVSSKLNAVQSLCESLSESLGIVQDLEARVESIETNFKDKLNQMQDVVEGFDLRVQSVERSNSTINPQILSELRDSMDLERFVSVIDERLQKEVKVLRSEMTNVSEKMNDIERRHSSILTDTTDRGDGIDYIQDIVFASERGGGAVAADDTCDRSLVHAIATLQMTLKDATDQASRNESSADKEGGKRDDAPAPSSSVNDLTSPPPAKLSVSASPCIHLLGLGGLGSPEPALFSPQQQPQTSALELPAPVQDDFGDGSRQSLVSSTLERLQQNEAEETETKPRRDIPRSDSAYHIGEVELDGTTPRSESAESIEGSIKTADALSLCGVYGIDDDEHNAPRSTGSPESSCIIVHHDSPRSSTSPSPVHHIDLQGDTGEDQSSAPLQTEETVSDTENELLSYLQPMPSNDDEDLGSQQQSERVDGASISDHSKASISSFIQYEESMSIPGSISSYDEVEHIPTDFVRQDENKIRPSTSYNPTRKTNPEPYEGWDSLLRELIASGRILQDEASVNGGSDSSVWK</sequence>
<evidence type="ECO:0000256" key="2">
    <source>
        <dbReference type="SAM" id="Coils"/>
    </source>
</evidence>
<evidence type="ECO:0008006" key="8">
    <source>
        <dbReference type="Google" id="ProtNLM"/>
    </source>
</evidence>
<evidence type="ECO:0000259" key="4">
    <source>
        <dbReference type="Pfam" id="PF01408"/>
    </source>
</evidence>
<dbReference type="Pfam" id="PF22725">
    <property type="entry name" value="GFO_IDH_MocA_C3"/>
    <property type="match status" value="1"/>
</dbReference>
<dbReference type="InterPro" id="IPR055170">
    <property type="entry name" value="GFO_IDH_MocA-like_dom"/>
</dbReference>
<feature type="region of interest" description="Disordered" evidence="3">
    <location>
        <begin position="1536"/>
        <end position="1558"/>
    </location>
</feature>